<dbReference type="SUPFAM" id="SSF75625">
    <property type="entry name" value="YebC-like"/>
    <property type="match status" value="1"/>
</dbReference>
<dbReference type="NCBIfam" id="NF009044">
    <property type="entry name" value="PRK12378.1"/>
    <property type="match status" value="1"/>
</dbReference>
<comment type="caution">
    <text evidence="10">The sequence shown here is derived from an EMBL/GenBank/DDBJ whole genome shotgun (WGS) entry which is preliminary data.</text>
</comment>
<dbReference type="InterPro" id="IPR029072">
    <property type="entry name" value="YebC-like"/>
</dbReference>
<dbReference type="PANTHER" id="PTHR12532:SF6">
    <property type="entry name" value="TRANSCRIPTIONAL REGULATORY PROTEIN YEBC-RELATED"/>
    <property type="match status" value="1"/>
</dbReference>
<feature type="domain" description="TACO1/YebC-like second and third" evidence="8">
    <location>
        <begin position="82"/>
        <end position="239"/>
    </location>
</feature>
<keyword evidence="3 6" id="KW-0805">Transcription regulation</keyword>
<dbReference type="FunFam" id="3.30.70.980:FF:000002">
    <property type="entry name" value="Probable transcriptional regulatory protein YebC"/>
    <property type="match status" value="1"/>
</dbReference>
<reference evidence="11" key="1">
    <citation type="submission" date="2017-11" db="EMBL/GenBank/DDBJ databases">
        <authorList>
            <person name="Zhu W."/>
        </authorList>
    </citation>
    <scope>NUCLEOTIDE SEQUENCE [LARGE SCALE GENOMIC DNA]</scope>
    <source>
        <strain evidence="11">CAU 1183</strain>
    </source>
</reference>
<dbReference type="InterPro" id="IPR002876">
    <property type="entry name" value="Transcrip_reg_TACO1-like"/>
</dbReference>
<organism evidence="10 11">
    <name type="scientific">Oceanobacillus arenosus</name>
    <dbReference type="NCBI Taxonomy" id="1229153"/>
    <lineage>
        <taxon>Bacteria</taxon>
        <taxon>Bacillati</taxon>
        <taxon>Bacillota</taxon>
        <taxon>Bacilli</taxon>
        <taxon>Bacillales</taxon>
        <taxon>Bacillaceae</taxon>
        <taxon>Oceanobacillus</taxon>
    </lineage>
</organism>
<keyword evidence="4 6" id="KW-0238">DNA-binding</keyword>
<dbReference type="InterPro" id="IPR017856">
    <property type="entry name" value="Integrase-like_N"/>
</dbReference>
<dbReference type="InterPro" id="IPR026564">
    <property type="entry name" value="Transcrip_reg_TACO1-like_dom3"/>
</dbReference>
<feature type="compositionally biased region" description="Basic residues" evidence="7">
    <location>
        <begin position="1"/>
        <end position="14"/>
    </location>
</feature>
<evidence type="ECO:0000256" key="3">
    <source>
        <dbReference type="ARBA" id="ARBA00023015"/>
    </source>
</evidence>
<keyword evidence="5 6" id="KW-0804">Transcription</keyword>
<evidence type="ECO:0000313" key="10">
    <source>
        <dbReference type="EMBL" id="RDW19300.1"/>
    </source>
</evidence>
<dbReference type="OrthoDB" id="9781053at2"/>
<keyword evidence="2 6" id="KW-0963">Cytoplasm</keyword>
<gene>
    <name evidence="10" type="ORF">CWR48_09675</name>
</gene>
<dbReference type="GO" id="GO:0006355">
    <property type="term" value="P:regulation of DNA-templated transcription"/>
    <property type="evidence" value="ECO:0007669"/>
    <property type="project" value="UniProtKB-UniRule"/>
</dbReference>
<dbReference type="Pfam" id="PF20772">
    <property type="entry name" value="TACO1_YebC_N"/>
    <property type="match status" value="1"/>
</dbReference>
<evidence type="ECO:0000256" key="6">
    <source>
        <dbReference type="HAMAP-Rule" id="MF_00693"/>
    </source>
</evidence>
<accession>A0A3D8PT22</accession>
<proteinExistence type="inferred from homology"/>
<dbReference type="AlphaFoldDB" id="A0A3D8PT22"/>
<dbReference type="RefSeq" id="WP_115773032.1">
    <property type="nucleotide sequence ID" value="NZ_PIOC01000014.1"/>
</dbReference>
<name>A0A3D8PT22_9BACI</name>
<dbReference type="Proteomes" id="UP000257143">
    <property type="component" value="Unassembled WGS sequence"/>
</dbReference>
<evidence type="ECO:0000256" key="5">
    <source>
        <dbReference type="ARBA" id="ARBA00023163"/>
    </source>
</evidence>
<dbReference type="Gene3D" id="1.10.10.200">
    <property type="match status" value="1"/>
</dbReference>
<comment type="subcellular location">
    <subcellularLocation>
        <location evidence="6">Cytoplasm</location>
    </subcellularLocation>
</comment>
<evidence type="ECO:0000259" key="8">
    <source>
        <dbReference type="Pfam" id="PF01709"/>
    </source>
</evidence>
<dbReference type="EMBL" id="PIOC01000014">
    <property type="protein sequence ID" value="RDW19300.1"/>
    <property type="molecule type" value="Genomic_DNA"/>
</dbReference>
<sequence length="243" mass="26815">MAGHSKWHNIQKRKGAQDAKRGKIFMRHAKAIFKAAKESGGDATTNATLRLVIDKAKADNMPNDNIERAIKKATGTLDGANYEELTYEGYGPGGVAVIVNVLTDNKNRTAAEVRHAFKKNDGNLGENGSVSFMFDRKGYIVITDEEGLIDEEELTLAALEAGAEDITADTGVYEIFTTPDAFQEAVDQLTEDGYSIEESEVTLIPQNYNTVSEDDEEKMQQLIDTLEENEDVQDIHHNLESTL</sequence>
<feature type="region of interest" description="Disordered" evidence="7">
    <location>
        <begin position="1"/>
        <end position="21"/>
    </location>
</feature>
<dbReference type="InterPro" id="IPR049083">
    <property type="entry name" value="TACO1_YebC_N"/>
</dbReference>
<dbReference type="Pfam" id="PF01709">
    <property type="entry name" value="Transcrip_reg"/>
    <property type="match status" value="1"/>
</dbReference>
<dbReference type="GO" id="GO:0005829">
    <property type="term" value="C:cytosol"/>
    <property type="evidence" value="ECO:0007669"/>
    <property type="project" value="TreeGrafter"/>
</dbReference>
<dbReference type="HAMAP" id="MF_00693">
    <property type="entry name" value="Transcrip_reg_TACO1"/>
    <property type="match status" value="1"/>
</dbReference>
<evidence type="ECO:0000313" key="11">
    <source>
        <dbReference type="Proteomes" id="UP000257143"/>
    </source>
</evidence>
<feature type="domain" description="TACO1/YebC-like N-terminal" evidence="9">
    <location>
        <begin position="5"/>
        <end position="75"/>
    </location>
</feature>
<evidence type="ECO:0000256" key="4">
    <source>
        <dbReference type="ARBA" id="ARBA00023125"/>
    </source>
</evidence>
<comment type="similarity">
    <text evidence="1 6">Belongs to the TACO1 family.</text>
</comment>
<evidence type="ECO:0000256" key="7">
    <source>
        <dbReference type="SAM" id="MobiDB-lite"/>
    </source>
</evidence>
<dbReference type="NCBIfam" id="TIGR01033">
    <property type="entry name" value="YebC/PmpR family DNA-binding transcriptional regulator"/>
    <property type="match status" value="1"/>
</dbReference>
<dbReference type="InterPro" id="IPR048300">
    <property type="entry name" value="TACO1_YebC-like_2nd/3rd_dom"/>
</dbReference>
<keyword evidence="11" id="KW-1185">Reference proteome</keyword>
<evidence type="ECO:0000256" key="2">
    <source>
        <dbReference type="ARBA" id="ARBA00022490"/>
    </source>
</evidence>
<evidence type="ECO:0000256" key="1">
    <source>
        <dbReference type="ARBA" id="ARBA00008724"/>
    </source>
</evidence>
<dbReference type="Gene3D" id="3.30.70.980">
    <property type="match status" value="2"/>
</dbReference>
<protein>
    <recommendedName>
        <fullName evidence="6">Probable transcriptional regulatory protein CWR48_09675</fullName>
    </recommendedName>
</protein>
<dbReference type="PANTHER" id="PTHR12532">
    <property type="entry name" value="TRANSLATIONAL ACTIVATOR OF CYTOCHROME C OXIDASE 1"/>
    <property type="match status" value="1"/>
</dbReference>
<dbReference type="NCBIfam" id="NF001030">
    <property type="entry name" value="PRK00110.1"/>
    <property type="match status" value="1"/>
</dbReference>
<dbReference type="FunFam" id="1.10.10.200:FF:000002">
    <property type="entry name" value="Probable transcriptional regulatory protein CLM62_37755"/>
    <property type="match status" value="1"/>
</dbReference>
<evidence type="ECO:0000259" key="9">
    <source>
        <dbReference type="Pfam" id="PF20772"/>
    </source>
</evidence>
<dbReference type="GO" id="GO:0003677">
    <property type="term" value="F:DNA binding"/>
    <property type="evidence" value="ECO:0007669"/>
    <property type="project" value="UniProtKB-UniRule"/>
</dbReference>